<evidence type="ECO:0000259" key="5">
    <source>
        <dbReference type="SMART" id="SM00066"/>
    </source>
</evidence>
<dbReference type="CDD" id="cd00067">
    <property type="entry name" value="GAL4"/>
    <property type="match status" value="1"/>
</dbReference>
<dbReference type="SMART" id="SM00066">
    <property type="entry name" value="GAL4"/>
    <property type="match status" value="1"/>
</dbReference>
<accession>A0AAD7I4K5</accession>
<dbReference type="Pfam" id="PF04082">
    <property type="entry name" value="Fungal_trans"/>
    <property type="match status" value="1"/>
</dbReference>
<keyword evidence="4" id="KW-0472">Membrane</keyword>
<dbReference type="CDD" id="cd12148">
    <property type="entry name" value="fungal_TF_MHR"/>
    <property type="match status" value="1"/>
</dbReference>
<gene>
    <name evidence="7" type="ORF">B0H16DRAFT_1892551</name>
</gene>
<dbReference type="InterPro" id="IPR036864">
    <property type="entry name" value="Zn2-C6_fun-type_DNA-bd_sf"/>
</dbReference>
<dbReference type="SMART" id="SM00906">
    <property type="entry name" value="Fungal_trans"/>
    <property type="match status" value="1"/>
</dbReference>
<dbReference type="GO" id="GO:0008270">
    <property type="term" value="F:zinc ion binding"/>
    <property type="evidence" value="ECO:0007669"/>
    <property type="project" value="InterPro"/>
</dbReference>
<evidence type="ECO:0000256" key="2">
    <source>
        <dbReference type="ARBA" id="ARBA00023242"/>
    </source>
</evidence>
<evidence type="ECO:0000256" key="4">
    <source>
        <dbReference type="SAM" id="Phobius"/>
    </source>
</evidence>
<feature type="region of interest" description="Disordered" evidence="3">
    <location>
        <begin position="93"/>
        <end position="137"/>
    </location>
</feature>
<dbReference type="Gene3D" id="4.10.240.10">
    <property type="entry name" value="Zn(2)-C6 fungal-type DNA-binding domain"/>
    <property type="match status" value="1"/>
</dbReference>
<evidence type="ECO:0000256" key="1">
    <source>
        <dbReference type="ARBA" id="ARBA00022723"/>
    </source>
</evidence>
<proteinExistence type="predicted"/>
<dbReference type="SUPFAM" id="SSF57701">
    <property type="entry name" value="Zn2/Cys6 DNA-binding domain"/>
    <property type="match status" value="1"/>
</dbReference>
<sequence length="864" mass="95776">MSSDEDYEQDFHRGKKRRIQRACDVCRRRKSDGSQVSGDKCTTCSDANLDCTYLETTAKRPPPKSYVDSLETRLERSEALVRQLRSELAAAHFRSTSASTTSNLNSNANLNSTPNSNSSASPPNSETAGNSNSLDLTGGAARRGASLLILRAALQKLNEPAPAPYGDDLVHLDIAADFQKLKVDALPERRFIGKSSGAALIKAAIDLREDVKREERQGLSLTNGHTPDHPAYNRTPDDGDGDGDGQAWKSRRMRFWTFRPWENTAPRTHAFTFPPVDLLAELVGLYFTHQNIYVPLLHRPTFERGIVEGLHLRDNGFGATVLLVCAVGSRWSTDPRVVPTVPRGCDGEMSGLACGWEWFDQVPLVGNHMFGQATLYDLQYYCLAVQFLMDGSAPQACWTLIGVGLRLAQDIGAHRRNARVEVPSVEGELFKRAFWALVYMDRIVSCGMGRPCAMQYDDFDLELPIDCNDEYWEHPERPFQQPPGVPSPVLYFNAILGLNNLLAACLKLLYSLSKVRAVFSMDDTGEENIVAELDSALNKWRDQVPEHLRWDPERADPLFFDQSVALHCAYNWLQILIHRPFIPMVRKSAPTALPSLAICTSAARACANMLDIQRRRKGNVAVIVNLPSAFISGIILLLNVWSGKRTGLVPDPSREMVNVHKCMEVMRLCEDRWQGAGLLWDILAELASVGQLPLPQASCADPEHHHEPVKVKGASRYPICHIAPMPPEVNARIMLGARGLRQTFDRPIYDSQFQAPYAPLPQPATASFAGGIGGDSRTFGPAPMEPSAFAPAPAPEAWSPPEDPFAMMHTDPAQASRELGEMMNLIDSDTIAMWTSAPNGYEVENWGNYFNDFNEITQGQYQGS</sequence>
<feature type="region of interest" description="Disordered" evidence="3">
    <location>
        <begin position="215"/>
        <end position="246"/>
    </location>
</feature>
<feature type="transmembrane region" description="Helical" evidence="4">
    <location>
        <begin position="490"/>
        <end position="510"/>
    </location>
</feature>
<feature type="compositionally biased region" description="Polar residues" evidence="3">
    <location>
        <begin position="126"/>
        <end position="135"/>
    </location>
</feature>
<feature type="domain" description="Zn(2)-C6 fungal-type" evidence="5">
    <location>
        <begin position="17"/>
        <end position="62"/>
    </location>
</feature>
<dbReference type="EMBL" id="JARKIB010000134">
    <property type="protein sequence ID" value="KAJ7734069.1"/>
    <property type="molecule type" value="Genomic_DNA"/>
</dbReference>
<keyword evidence="8" id="KW-1185">Reference proteome</keyword>
<dbReference type="InterPro" id="IPR050987">
    <property type="entry name" value="AtrR-like"/>
</dbReference>
<evidence type="ECO:0000313" key="8">
    <source>
        <dbReference type="Proteomes" id="UP001215598"/>
    </source>
</evidence>
<dbReference type="PANTHER" id="PTHR46910:SF38">
    <property type="entry name" value="ZN(2)-C6 FUNGAL-TYPE DOMAIN-CONTAINING PROTEIN"/>
    <property type="match status" value="1"/>
</dbReference>
<evidence type="ECO:0000313" key="7">
    <source>
        <dbReference type="EMBL" id="KAJ7734069.1"/>
    </source>
</evidence>
<evidence type="ECO:0000256" key="3">
    <source>
        <dbReference type="SAM" id="MobiDB-lite"/>
    </source>
</evidence>
<dbReference type="InterPro" id="IPR001138">
    <property type="entry name" value="Zn2Cys6_DnaBD"/>
</dbReference>
<comment type="caution">
    <text evidence="7">The sequence shown here is derived from an EMBL/GenBank/DDBJ whole genome shotgun (WGS) entry which is preliminary data.</text>
</comment>
<feature type="compositionally biased region" description="Low complexity" evidence="3">
    <location>
        <begin position="95"/>
        <end position="125"/>
    </location>
</feature>
<feature type="transmembrane region" description="Helical" evidence="4">
    <location>
        <begin position="620"/>
        <end position="641"/>
    </location>
</feature>
<dbReference type="PANTHER" id="PTHR46910">
    <property type="entry name" value="TRANSCRIPTION FACTOR PDR1"/>
    <property type="match status" value="1"/>
</dbReference>
<dbReference type="GO" id="GO:0000981">
    <property type="term" value="F:DNA-binding transcription factor activity, RNA polymerase II-specific"/>
    <property type="evidence" value="ECO:0007669"/>
    <property type="project" value="InterPro"/>
</dbReference>
<dbReference type="Proteomes" id="UP001215598">
    <property type="component" value="Unassembled WGS sequence"/>
</dbReference>
<protein>
    <submittedName>
        <fullName evidence="7">Fungal-specific transcription factor domain-containing protein</fullName>
    </submittedName>
</protein>
<organism evidence="7 8">
    <name type="scientific">Mycena metata</name>
    <dbReference type="NCBI Taxonomy" id="1033252"/>
    <lineage>
        <taxon>Eukaryota</taxon>
        <taxon>Fungi</taxon>
        <taxon>Dikarya</taxon>
        <taxon>Basidiomycota</taxon>
        <taxon>Agaricomycotina</taxon>
        <taxon>Agaricomycetes</taxon>
        <taxon>Agaricomycetidae</taxon>
        <taxon>Agaricales</taxon>
        <taxon>Marasmiineae</taxon>
        <taxon>Mycenaceae</taxon>
        <taxon>Mycena</taxon>
    </lineage>
</organism>
<dbReference type="InterPro" id="IPR007219">
    <property type="entry name" value="XnlR_reg_dom"/>
</dbReference>
<dbReference type="GO" id="GO:0006351">
    <property type="term" value="P:DNA-templated transcription"/>
    <property type="evidence" value="ECO:0007669"/>
    <property type="project" value="InterPro"/>
</dbReference>
<dbReference type="AlphaFoldDB" id="A0AAD7I4K5"/>
<dbReference type="GO" id="GO:0003677">
    <property type="term" value="F:DNA binding"/>
    <property type="evidence" value="ECO:0007669"/>
    <property type="project" value="InterPro"/>
</dbReference>
<feature type="domain" description="Xylanolytic transcriptional activator regulatory" evidence="6">
    <location>
        <begin position="397"/>
        <end position="470"/>
    </location>
</feature>
<keyword evidence="4" id="KW-1133">Transmembrane helix</keyword>
<reference evidence="7" key="1">
    <citation type="submission" date="2023-03" db="EMBL/GenBank/DDBJ databases">
        <title>Massive genome expansion in bonnet fungi (Mycena s.s.) driven by repeated elements and novel gene families across ecological guilds.</title>
        <authorList>
            <consortium name="Lawrence Berkeley National Laboratory"/>
            <person name="Harder C.B."/>
            <person name="Miyauchi S."/>
            <person name="Viragh M."/>
            <person name="Kuo A."/>
            <person name="Thoen E."/>
            <person name="Andreopoulos B."/>
            <person name="Lu D."/>
            <person name="Skrede I."/>
            <person name="Drula E."/>
            <person name="Henrissat B."/>
            <person name="Morin E."/>
            <person name="Kohler A."/>
            <person name="Barry K."/>
            <person name="LaButti K."/>
            <person name="Morin E."/>
            <person name="Salamov A."/>
            <person name="Lipzen A."/>
            <person name="Mereny Z."/>
            <person name="Hegedus B."/>
            <person name="Baldrian P."/>
            <person name="Stursova M."/>
            <person name="Weitz H."/>
            <person name="Taylor A."/>
            <person name="Grigoriev I.V."/>
            <person name="Nagy L.G."/>
            <person name="Martin F."/>
            <person name="Kauserud H."/>
        </authorList>
    </citation>
    <scope>NUCLEOTIDE SEQUENCE</scope>
    <source>
        <strain evidence="7">CBHHK182m</strain>
    </source>
</reference>
<evidence type="ECO:0000259" key="6">
    <source>
        <dbReference type="SMART" id="SM00906"/>
    </source>
</evidence>
<keyword evidence="2" id="KW-0539">Nucleus</keyword>
<name>A0AAD7I4K5_9AGAR</name>
<keyword evidence="1" id="KW-0479">Metal-binding</keyword>
<keyword evidence="4" id="KW-0812">Transmembrane</keyword>